<evidence type="ECO:0000256" key="3">
    <source>
        <dbReference type="ARBA" id="ARBA00022553"/>
    </source>
</evidence>
<sequence length="225" mass="24468">MERRARRNETLAEVGALAAGIAHELRNGLNPISGSVECLQRELKLEGENAQLMELITTECSRLNGFVTDLLSYSRDRDLVIENVDIEDHLADLCEELSRDPRFGRVTVRVERGGPSGSVQADRVQIRQVWLNLATNALEAMDGHGTLTVGWGEGESGQAVVEFIDDGPGVATEDLSRVGQPFFTTKQGGTGLGLAIAQRIVERHGGTRERRAQGRGGAGDAPRRR</sequence>
<organism evidence="11 12">
    <name type="scientific">Eiseniibacteriota bacterium</name>
    <dbReference type="NCBI Taxonomy" id="2212470"/>
    <lineage>
        <taxon>Bacteria</taxon>
        <taxon>Candidatus Eiseniibacteriota</taxon>
    </lineage>
</organism>
<dbReference type="AlphaFoldDB" id="A0A538SJZ4"/>
<keyword evidence="3" id="KW-0597">Phosphoprotein</keyword>
<feature type="compositionally biased region" description="Basic and acidic residues" evidence="9">
    <location>
        <begin position="203"/>
        <end position="212"/>
    </location>
</feature>
<evidence type="ECO:0000313" key="12">
    <source>
        <dbReference type="Proteomes" id="UP000320184"/>
    </source>
</evidence>
<accession>A0A538SJZ4</accession>
<evidence type="ECO:0000256" key="9">
    <source>
        <dbReference type="SAM" id="MobiDB-lite"/>
    </source>
</evidence>
<dbReference type="InterPro" id="IPR005467">
    <property type="entry name" value="His_kinase_dom"/>
</dbReference>
<protein>
    <recommendedName>
        <fullName evidence="2">histidine kinase</fullName>
        <ecNumber evidence="2">2.7.13.3</ecNumber>
    </recommendedName>
</protein>
<dbReference type="EMBL" id="VBOT01000060">
    <property type="protein sequence ID" value="TMQ51687.1"/>
    <property type="molecule type" value="Genomic_DNA"/>
</dbReference>
<comment type="caution">
    <text evidence="11">The sequence shown here is derived from an EMBL/GenBank/DDBJ whole genome shotgun (WGS) entry which is preliminary data.</text>
</comment>
<dbReference type="Pfam" id="PF00512">
    <property type="entry name" value="HisKA"/>
    <property type="match status" value="1"/>
</dbReference>
<keyword evidence="6" id="KW-0418">Kinase</keyword>
<evidence type="ECO:0000256" key="8">
    <source>
        <dbReference type="ARBA" id="ARBA00023012"/>
    </source>
</evidence>
<name>A0A538SJZ4_UNCEI</name>
<dbReference type="EC" id="2.7.13.3" evidence="2"/>
<dbReference type="InterPro" id="IPR004358">
    <property type="entry name" value="Sig_transdc_His_kin-like_C"/>
</dbReference>
<dbReference type="SUPFAM" id="SSF47384">
    <property type="entry name" value="Homodimeric domain of signal transducing histidine kinase"/>
    <property type="match status" value="1"/>
</dbReference>
<keyword evidence="7" id="KW-0067">ATP-binding</keyword>
<dbReference type="PROSITE" id="PS50109">
    <property type="entry name" value="HIS_KIN"/>
    <property type="match status" value="1"/>
</dbReference>
<gene>
    <name evidence="11" type="ORF">E6K73_05205</name>
</gene>
<reference evidence="11 12" key="1">
    <citation type="journal article" date="2019" name="Nat. Microbiol.">
        <title>Mediterranean grassland soil C-N compound turnover is dependent on rainfall and depth, and is mediated by genomically divergent microorganisms.</title>
        <authorList>
            <person name="Diamond S."/>
            <person name="Andeer P.F."/>
            <person name="Li Z."/>
            <person name="Crits-Christoph A."/>
            <person name="Burstein D."/>
            <person name="Anantharaman K."/>
            <person name="Lane K.R."/>
            <person name="Thomas B.C."/>
            <person name="Pan C."/>
            <person name="Northen T.R."/>
            <person name="Banfield J.F."/>
        </authorList>
    </citation>
    <scope>NUCLEOTIDE SEQUENCE [LARGE SCALE GENOMIC DNA]</scope>
    <source>
        <strain evidence="11">WS_3</strain>
    </source>
</reference>
<dbReference type="Pfam" id="PF02518">
    <property type="entry name" value="HATPase_c"/>
    <property type="match status" value="1"/>
</dbReference>
<dbReference type="SMART" id="SM00387">
    <property type="entry name" value="HATPase_c"/>
    <property type="match status" value="1"/>
</dbReference>
<proteinExistence type="predicted"/>
<dbReference type="Proteomes" id="UP000320184">
    <property type="component" value="Unassembled WGS sequence"/>
</dbReference>
<dbReference type="PRINTS" id="PR00344">
    <property type="entry name" value="BCTRLSENSOR"/>
</dbReference>
<comment type="catalytic activity">
    <reaction evidence="1">
        <text>ATP + protein L-histidine = ADP + protein N-phospho-L-histidine.</text>
        <dbReference type="EC" id="2.7.13.3"/>
    </reaction>
</comment>
<keyword evidence="5" id="KW-0547">Nucleotide-binding</keyword>
<evidence type="ECO:0000256" key="1">
    <source>
        <dbReference type="ARBA" id="ARBA00000085"/>
    </source>
</evidence>
<dbReference type="InterPro" id="IPR003661">
    <property type="entry name" value="HisK_dim/P_dom"/>
</dbReference>
<dbReference type="PANTHER" id="PTHR43065">
    <property type="entry name" value="SENSOR HISTIDINE KINASE"/>
    <property type="match status" value="1"/>
</dbReference>
<dbReference type="SMART" id="SM00388">
    <property type="entry name" value="HisKA"/>
    <property type="match status" value="1"/>
</dbReference>
<evidence type="ECO:0000256" key="6">
    <source>
        <dbReference type="ARBA" id="ARBA00022777"/>
    </source>
</evidence>
<dbReference type="GO" id="GO:0000155">
    <property type="term" value="F:phosphorelay sensor kinase activity"/>
    <property type="evidence" value="ECO:0007669"/>
    <property type="project" value="InterPro"/>
</dbReference>
<dbReference type="InterPro" id="IPR036890">
    <property type="entry name" value="HATPase_C_sf"/>
</dbReference>
<dbReference type="SUPFAM" id="SSF55874">
    <property type="entry name" value="ATPase domain of HSP90 chaperone/DNA topoisomerase II/histidine kinase"/>
    <property type="match status" value="1"/>
</dbReference>
<evidence type="ECO:0000256" key="4">
    <source>
        <dbReference type="ARBA" id="ARBA00022679"/>
    </source>
</evidence>
<dbReference type="CDD" id="cd00082">
    <property type="entry name" value="HisKA"/>
    <property type="match status" value="1"/>
</dbReference>
<evidence type="ECO:0000259" key="10">
    <source>
        <dbReference type="PROSITE" id="PS50109"/>
    </source>
</evidence>
<dbReference type="PANTHER" id="PTHR43065:SF10">
    <property type="entry name" value="PEROXIDE STRESS-ACTIVATED HISTIDINE KINASE MAK3"/>
    <property type="match status" value="1"/>
</dbReference>
<feature type="domain" description="Histidine kinase" evidence="10">
    <location>
        <begin position="20"/>
        <end position="207"/>
    </location>
</feature>
<feature type="region of interest" description="Disordered" evidence="9">
    <location>
        <begin position="203"/>
        <end position="225"/>
    </location>
</feature>
<dbReference type="Gene3D" id="3.30.565.10">
    <property type="entry name" value="Histidine kinase-like ATPase, C-terminal domain"/>
    <property type="match status" value="1"/>
</dbReference>
<evidence type="ECO:0000313" key="11">
    <source>
        <dbReference type="EMBL" id="TMQ51687.1"/>
    </source>
</evidence>
<keyword evidence="4" id="KW-0808">Transferase</keyword>
<evidence type="ECO:0000256" key="5">
    <source>
        <dbReference type="ARBA" id="ARBA00022741"/>
    </source>
</evidence>
<dbReference type="InterPro" id="IPR003594">
    <property type="entry name" value="HATPase_dom"/>
</dbReference>
<evidence type="ECO:0000256" key="2">
    <source>
        <dbReference type="ARBA" id="ARBA00012438"/>
    </source>
</evidence>
<dbReference type="InterPro" id="IPR036097">
    <property type="entry name" value="HisK_dim/P_sf"/>
</dbReference>
<dbReference type="GO" id="GO:0005524">
    <property type="term" value="F:ATP binding"/>
    <property type="evidence" value="ECO:0007669"/>
    <property type="project" value="UniProtKB-KW"/>
</dbReference>
<evidence type="ECO:0000256" key="7">
    <source>
        <dbReference type="ARBA" id="ARBA00022840"/>
    </source>
</evidence>
<keyword evidence="8" id="KW-0902">Two-component regulatory system</keyword>
<dbReference type="Gene3D" id="1.10.287.130">
    <property type="match status" value="1"/>
</dbReference>